<dbReference type="Proteomes" id="UP001480595">
    <property type="component" value="Unassembled WGS sequence"/>
</dbReference>
<organism evidence="1 2">
    <name type="scientific">Apiospora phragmitis</name>
    <dbReference type="NCBI Taxonomy" id="2905665"/>
    <lineage>
        <taxon>Eukaryota</taxon>
        <taxon>Fungi</taxon>
        <taxon>Dikarya</taxon>
        <taxon>Ascomycota</taxon>
        <taxon>Pezizomycotina</taxon>
        <taxon>Sordariomycetes</taxon>
        <taxon>Xylariomycetidae</taxon>
        <taxon>Amphisphaeriales</taxon>
        <taxon>Apiosporaceae</taxon>
        <taxon>Apiospora</taxon>
    </lineage>
</organism>
<proteinExistence type="predicted"/>
<name>A0ABR1VGA6_9PEZI</name>
<dbReference type="GeneID" id="92091349"/>
<dbReference type="EMBL" id="JAQQWL010000006">
    <property type="protein sequence ID" value="KAK8070261.1"/>
    <property type="molecule type" value="Genomic_DNA"/>
</dbReference>
<comment type="caution">
    <text evidence="1">The sequence shown here is derived from an EMBL/GenBank/DDBJ whole genome shotgun (WGS) entry which is preliminary data.</text>
</comment>
<evidence type="ECO:0000313" key="1">
    <source>
        <dbReference type="EMBL" id="KAK8070261.1"/>
    </source>
</evidence>
<protein>
    <submittedName>
        <fullName evidence="1">Uncharacterized protein</fullName>
    </submittedName>
</protein>
<accession>A0ABR1VGA6</accession>
<keyword evidence="2" id="KW-1185">Reference proteome</keyword>
<sequence length="194" mass="22091">YQVSGLVDIQYSRDETISAERDYYTFITKIYLDESDVLKPPAKGWPHMDNLRCMGKTDEVIELRRDLPYLRNKDISVWDGTTPEAAPRCLPPKASPGSGYGLPGVNWGHNLRLSSEPMELMDEDSIPSSVVGLAYGWRNNPCLLLDTKRGIVHWYQCFGEIRANFNKSTNWVPAVTDVEDLFDWVLESEDGDEE</sequence>
<dbReference type="RefSeq" id="XP_066717555.1">
    <property type="nucleotide sequence ID" value="XM_066858286.1"/>
</dbReference>
<reference evidence="1 2" key="1">
    <citation type="submission" date="2023-01" db="EMBL/GenBank/DDBJ databases">
        <title>Analysis of 21 Apiospora genomes using comparative genomics revels a genus with tremendous synthesis potential of carbohydrate active enzymes and secondary metabolites.</title>
        <authorList>
            <person name="Sorensen T."/>
        </authorList>
    </citation>
    <scope>NUCLEOTIDE SEQUENCE [LARGE SCALE GENOMIC DNA]</scope>
    <source>
        <strain evidence="1 2">CBS 135458</strain>
    </source>
</reference>
<evidence type="ECO:0000313" key="2">
    <source>
        <dbReference type="Proteomes" id="UP001480595"/>
    </source>
</evidence>
<gene>
    <name evidence="1" type="ORF">PG994_006877</name>
</gene>
<feature type="non-terminal residue" evidence="1">
    <location>
        <position position="1"/>
    </location>
</feature>